<dbReference type="CDD" id="cd03789">
    <property type="entry name" value="GT9_LPS_heptosyltransferase"/>
    <property type="match status" value="1"/>
</dbReference>
<organism evidence="3 4">
    <name type="scientific">Mycobacterium scrofulaceum</name>
    <dbReference type="NCBI Taxonomy" id="1783"/>
    <lineage>
        <taxon>Bacteria</taxon>
        <taxon>Bacillati</taxon>
        <taxon>Actinomycetota</taxon>
        <taxon>Actinomycetes</taxon>
        <taxon>Mycobacteriales</taxon>
        <taxon>Mycobacteriaceae</taxon>
        <taxon>Mycobacterium</taxon>
    </lineage>
</organism>
<dbReference type="Proteomes" id="UP000092207">
    <property type="component" value="Unassembled WGS sequence"/>
</dbReference>
<dbReference type="Pfam" id="PF01075">
    <property type="entry name" value="Glyco_transf_9"/>
    <property type="match status" value="1"/>
</dbReference>
<evidence type="ECO:0000256" key="2">
    <source>
        <dbReference type="ARBA" id="ARBA00022679"/>
    </source>
</evidence>
<comment type="caution">
    <text evidence="3">The sequence shown here is derived from an EMBL/GenBank/DDBJ whole genome shotgun (WGS) entry which is preliminary data.</text>
</comment>
<dbReference type="PANTHER" id="PTHR30160">
    <property type="entry name" value="TETRAACYLDISACCHARIDE 4'-KINASE-RELATED"/>
    <property type="match status" value="1"/>
</dbReference>
<dbReference type="GO" id="GO:0009244">
    <property type="term" value="P:lipopolysaccharide core region biosynthetic process"/>
    <property type="evidence" value="ECO:0007669"/>
    <property type="project" value="TreeGrafter"/>
</dbReference>
<accession>A0A1A2U9I6</accession>
<dbReference type="EMBL" id="LZJY01000441">
    <property type="protein sequence ID" value="OBH85324.1"/>
    <property type="molecule type" value="Genomic_DNA"/>
</dbReference>
<dbReference type="GO" id="GO:0005829">
    <property type="term" value="C:cytosol"/>
    <property type="evidence" value="ECO:0007669"/>
    <property type="project" value="TreeGrafter"/>
</dbReference>
<dbReference type="InterPro" id="IPR002201">
    <property type="entry name" value="Glyco_trans_9"/>
</dbReference>
<evidence type="ECO:0000256" key="1">
    <source>
        <dbReference type="ARBA" id="ARBA00022676"/>
    </source>
</evidence>
<protein>
    <submittedName>
        <fullName evidence="3">Glycosyl transferase</fullName>
    </submittedName>
</protein>
<dbReference type="GO" id="GO:0008713">
    <property type="term" value="F:ADP-heptose-lipopolysaccharide heptosyltransferase activity"/>
    <property type="evidence" value="ECO:0007669"/>
    <property type="project" value="TreeGrafter"/>
</dbReference>
<dbReference type="Gene3D" id="3.40.50.2000">
    <property type="entry name" value="Glycogen Phosphorylase B"/>
    <property type="match status" value="2"/>
</dbReference>
<keyword evidence="2 3" id="KW-0808">Transferase</keyword>
<name>A0A1A2U9I6_MYCSC</name>
<evidence type="ECO:0000313" key="4">
    <source>
        <dbReference type="Proteomes" id="UP000092207"/>
    </source>
</evidence>
<proteinExistence type="predicted"/>
<keyword evidence="1" id="KW-0328">Glycosyltransferase</keyword>
<dbReference type="PANTHER" id="PTHR30160:SF1">
    <property type="entry name" value="LIPOPOLYSACCHARIDE 1,2-N-ACETYLGLUCOSAMINETRANSFERASE-RELATED"/>
    <property type="match status" value="1"/>
</dbReference>
<reference evidence="3 4" key="1">
    <citation type="submission" date="2016-06" db="EMBL/GenBank/DDBJ databases">
        <authorList>
            <person name="Kjaerup R.B."/>
            <person name="Dalgaard T.S."/>
            <person name="Juul-Madsen H.R."/>
        </authorList>
    </citation>
    <scope>NUCLEOTIDE SEQUENCE [LARGE SCALE GENOMIC DNA]</scope>
    <source>
        <strain evidence="3 4">E2838</strain>
    </source>
</reference>
<sequence length="307" mass="32276">MVVLRALGLGDLLTAVPALRGLRRCYPGARVMLAAPDRYRELAMLTGAIDELLPTSCLGDVQPLPRPPALGINLHGCGPESIDHLLAWAPQAVLTHCHPRHPTLKGPPWRPDVHEVNRWCTLLEWAGIPCDATDVLMPRPEGIPFDQTGAVVIHPGASAPARQWPADRFAEVASALSDDGYDVIITGSAAEFDLAHQVARQAGLPRTAVVSGLLDLPALTALVSDSRLVICGDTGLGHLAAATGTASVVLFGPTAPARWGPRGPAPHVALWAGGVGDPHAAVPHEGLLLITVARVLSASRQILRENA</sequence>
<dbReference type="InterPro" id="IPR051199">
    <property type="entry name" value="LPS_LOS_Heptosyltrfase"/>
</dbReference>
<dbReference type="SUPFAM" id="SSF53756">
    <property type="entry name" value="UDP-Glycosyltransferase/glycogen phosphorylase"/>
    <property type="match status" value="1"/>
</dbReference>
<dbReference type="AlphaFoldDB" id="A0A1A2U9I6"/>
<gene>
    <name evidence="3" type="ORF">A5679_03640</name>
</gene>
<evidence type="ECO:0000313" key="3">
    <source>
        <dbReference type="EMBL" id="OBH85324.1"/>
    </source>
</evidence>